<keyword evidence="4" id="KW-0804">Transcription</keyword>
<evidence type="ECO:0000256" key="3">
    <source>
        <dbReference type="ARBA" id="ARBA00023125"/>
    </source>
</evidence>
<evidence type="ECO:0000313" key="7">
    <source>
        <dbReference type="Proteomes" id="UP000824120"/>
    </source>
</evidence>
<comment type="subcellular location">
    <subcellularLocation>
        <location evidence="1">Nucleus</location>
    </subcellularLocation>
</comment>
<keyword evidence="2" id="KW-0805">Transcription regulation</keyword>
<organism evidence="6 7">
    <name type="scientific">Solanum commersonii</name>
    <name type="common">Commerson's wild potato</name>
    <name type="synonym">Commerson's nightshade</name>
    <dbReference type="NCBI Taxonomy" id="4109"/>
    <lineage>
        <taxon>Eukaryota</taxon>
        <taxon>Viridiplantae</taxon>
        <taxon>Streptophyta</taxon>
        <taxon>Embryophyta</taxon>
        <taxon>Tracheophyta</taxon>
        <taxon>Spermatophyta</taxon>
        <taxon>Magnoliopsida</taxon>
        <taxon>eudicotyledons</taxon>
        <taxon>Gunneridae</taxon>
        <taxon>Pentapetalae</taxon>
        <taxon>asterids</taxon>
        <taxon>lamiids</taxon>
        <taxon>Solanales</taxon>
        <taxon>Solanaceae</taxon>
        <taxon>Solanoideae</taxon>
        <taxon>Solaneae</taxon>
        <taxon>Solanum</taxon>
    </lineage>
</organism>
<dbReference type="GO" id="GO:0005634">
    <property type="term" value="C:nucleus"/>
    <property type="evidence" value="ECO:0007669"/>
    <property type="project" value="UniProtKB-SubCell"/>
</dbReference>
<keyword evidence="3" id="KW-0238">DNA-binding</keyword>
<evidence type="ECO:0000256" key="5">
    <source>
        <dbReference type="ARBA" id="ARBA00023242"/>
    </source>
</evidence>
<evidence type="ECO:0000256" key="2">
    <source>
        <dbReference type="ARBA" id="ARBA00023015"/>
    </source>
</evidence>
<evidence type="ECO:0000256" key="4">
    <source>
        <dbReference type="ARBA" id="ARBA00023163"/>
    </source>
</evidence>
<keyword evidence="7" id="KW-1185">Reference proteome</keyword>
<reference evidence="6 7" key="1">
    <citation type="submission" date="2020-09" db="EMBL/GenBank/DDBJ databases">
        <title>De no assembly of potato wild relative species, Solanum commersonii.</title>
        <authorList>
            <person name="Cho K."/>
        </authorList>
    </citation>
    <scope>NUCLEOTIDE SEQUENCE [LARGE SCALE GENOMIC DNA]</scope>
    <source>
        <strain evidence="6">LZ3.2</strain>
        <tissue evidence="6">Leaf</tissue>
    </source>
</reference>
<protein>
    <recommendedName>
        <fullName evidence="8">TF-B3 domain-containing protein</fullName>
    </recommendedName>
</protein>
<dbReference type="InterPro" id="IPR015300">
    <property type="entry name" value="DNA-bd_pseudobarrel_sf"/>
</dbReference>
<keyword evidence="5" id="KW-0539">Nucleus</keyword>
<accession>A0A9J6B4C5</accession>
<dbReference type="GO" id="GO:0003677">
    <property type="term" value="F:DNA binding"/>
    <property type="evidence" value="ECO:0007669"/>
    <property type="project" value="UniProtKB-KW"/>
</dbReference>
<sequence>MYSPFACLWEIFVENYYDFDLSKYEDVVVFVDENDERFPTKYLTRKNLLSGGWKGFSNSHNLFERDTLDFQFIFPYKF</sequence>
<evidence type="ECO:0000313" key="6">
    <source>
        <dbReference type="EMBL" id="KAG5631553.1"/>
    </source>
</evidence>
<dbReference type="EMBL" id="JACXVP010000001">
    <property type="protein sequence ID" value="KAG5631553.1"/>
    <property type="molecule type" value="Genomic_DNA"/>
</dbReference>
<evidence type="ECO:0000256" key="1">
    <source>
        <dbReference type="ARBA" id="ARBA00004123"/>
    </source>
</evidence>
<evidence type="ECO:0008006" key="8">
    <source>
        <dbReference type="Google" id="ProtNLM"/>
    </source>
</evidence>
<dbReference type="SUPFAM" id="SSF101936">
    <property type="entry name" value="DNA-binding pseudobarrel domain"/>
    <property type="match status" value="1"/>
</dbReference>
<dbReference type="Proteomes" id="UP000824120">
    <property type="component" value="Chromosome 1"/>
</dbReference>
<gene>
    <name evidence="6" type="ORF">H5410_003270</name>
</gene>
<name>A0A9J6B4C5_SOLCO</name>
<comment type="caution">
    <text evidence="6">The sequence shown here is derived from an EMBL/GenBank/DDBJ whole genome shotgun (WGS) entry which is preliminary data.</text>
</comment>
<proteinExistence type="predicted"/>
<dbReference type="AlphaFoldDB" id="A0A9J6B4C5"/>